<reference evidence="2 3" key="1">
    <citation type="submission" date="2022-11" db="EMBL/GenBank/DDBJ databases">
        <title>Mucor velutinosus strain NIH1002 WGS.</title>
        <authorList>
            <person name="Subramanian P."/>
            <person name="Mullikin J.C."/>
            <person name="Segre J.A."/>
            <person name="Zelazny A.M."/>
        </authorList>
    </citation>
    <scope>NUCLEOTIDE SEQUENCE [LARGE SCALE GENOMIC DNA]</scope>
    <source>
        <strain evidence="2 3">NIH1002</strain>
    </source>
</reference>
<dbReference type="EMBL" id="JASEJX010000021">
    <property type="protein sequence ID" value="KAK4512982.1"/>
    <property type="molecule type" value="Genomic_DNA"/>
</dbReference>
<feature type="compositionally biased region" description="Polar residues" evidence="1">
    <location>
        <begin position="266"/>
        <end position="291"/>
    </location>
</feature>
<comment type="caution">
    <text evidence="2">The sequence shown here is derived from an EMBL/GenBank/DDBJ whole genome shotgun (WGS) entry which is preliminary data.</text>
</comment>
<name>A0AAN7D9Y0_9FUNG</name>
<sequence length="444" mass="44910">MSDLTNNINSAINPNTAKNRKKKAKKKAKKQNTTDSSNTASEISTPNLTDKENMDPIASIAERTAPSNTAIITETQTTPANTSTLTGEGSVLATSLPAMPIDEPATVSSNVSPAIMTETQTTPANTSTLTGEGSVLATSLPAKPIDSAGTAAPEAAAVTSTAGPVEGSIHDKNIPAAGPVGPGAAGATAAGAAIAAATVGATTAATGHSGGFASLPKPLPLSENVQYAIKTVIASGSIDLYSIIDKIKSNVAAGDYKEKAKLPPNATANNKQAQVPTATANNKDLSDSSKNPLKKAAAGVEAAVVGATAAVAGGHKSGNRNSNTTTTTTTTTATDSKINNKSAPLPPTPQSAANTAKLTTPEVSKLSENVQYCIKSAVQAPSVDVYGIINPSQKVKRPEAAVGSSTQPTMPSSAKAPDVPKKTIKSPEHRHKPSFLKKKNCIIL</sequence>
<keyword evidence="3" id="KW-1185">Reference proteome</keyword>
<proteinExistence type="predicted"/>
<dbReference type="Proteomes" id="UP001304243">
    <property type="component" value="Unassembled WGS sequence"/>
</dbReference>
<feature type="compositionally biased region" description="Polar residues" evidence="1">
    <location>
        <begin position="403"/>
        <end position="412"/>
    </location>
</feature>
<feature type="region of interest" description="Disordered" evidence="1">
    <location>
        <begin position="313"/>
        <end position="354"/>
    </location>
</feature>
<feature type="compositionally biased region" description="Basic residues" evidence="1">
    <location>
        <begin position="18"/>
        <end position="30"/>
    </location>
</feature>
<feature type="compositionally biased region" description="Polar residues" evidence="1">
    <location>
        <begin position="35"/>
        <end position="48"/>
    </location>
</feature>
<evidence type="ECO:0000256" key="1">
    <source>
        <dbReference type="SAM" id="MobiDB-lite"/>
    </source>
</evidence>
<organism evidence="2 3">
    <name type="scientific">Mucor velutinosus</name>
    <dbReference type="NCBI Taxonomy" id="708070"/>
    <lineage>
        <taxon>Eukaryota</taxon>
        <taxon>Fungi</taxon>
        <taxon>Fungi incertae sedis</taxon>
        <taxon>Mucoromycota</taxon>
        <taxon>Mucoromycotina</taxon>
        <taxon>Mucoromycetes</taxon>
        <taxon>Mucorales</taxon>
        <taxon>Mucorineae</taxon>
        <taxon>Mucoraceae</taxon>
        <taxon>Mucor</taxon>
    </lineage>
</organism>
<accession>A0AAN7D9Y0</accession>
<evidence type="ECO:0000313" key="2">
    <source>
        <dbReference type="EMBL" id="KAK4512982.1"/>
    </source>
</evidence>
<dbReference type="RefSeq" id="XP_064679648.1">
    <property type="nucleotide sequence ID" value="XM_064823048.1"/>
</dbReference>
<gene>
    <name evidence="2" type="ORF">ATC70_003693</name>
</gene>
<feature type="compositionally biased region" description="Basic and acidic residues" evidence="1">
    <location>
        <begin position="418"/>
        <end position="427"/>
    </location>
</feature>
<feature type="region of interest" description="Disordered" evidence="1">
    <location>
        <begin position="397"/>
        <end position="433"/>
    </location>
</feature>
<feature type="compositionally biased region" description="Low complexity" evidence="1">
    <location>
        <begin position="324"/>
        <end position="334"/>
    </location>
</feature>
<feature type="region of interest" description="Disordered" evidence="1">
    <location>
        <begin position="1"/>
        <end position="86"/>
    </location>
</feature>
<protein>
    <submittedName>
        <fullName evidence="2">Uncharacterized protein</fullName>
    </submittedName>
</protein>
<dbReference type="GeneID" id="89947395"/>
<dbReference type="AlphaFoldDB" id="A0AAN7D9Y0"/>
<evidence type="ECO:0000313" key="3">
    <source>
        <dbReference type="Proteomes" id="UP001304243"/>
    </source>
</evidence>
<feature type="compositionally biased region" description="Polar residues" evidence="1">
    <location>
        <begin position="1"/>
        <end position="14"/>
    </location>
</feature>
<feature type="region of interest" description="Disordered" evidence="1">
    <location>
        <begin position="261"/>
        <end position="293"/>
    </location>
</feature>
<feature type="compositionally biased region" description="Polar residues" evidence="1">
    <location>
        <begin position="65"/>
        <end position="86"/>
    </location>
</feature>